<gene>
    <name evidence="7" type="ORF">IFM89_014622</name>
</gene>
<dbReference type="GO" id="GO:0005634">
    <property type="term" value="C:nucleus"/>
    <property type="evidence" value="ECO:0007669"/>
    <property type="project" value="TreeGrafter"/>
</dbReference>
<proteinExistence type="inferred from homology"/>
<dbReference type="PROSITE" id="PS00893">
    <property type="entry name" value="NUDIX_BOX"/>
    <property type="match status" value="1"/>
</dbReference>
<evidence type="ECO:0000256" key="4">
    <source>
        <dbReference type="ARBA" id="ARBA00022801"/>
    </source>
</evidence>
<comment type="similarity">
    <text evidence="2">Belongs to the Nudix hydrolase family.</text>
</comment>
<keyword evidence="5" id="KW-0460">Magnesium</keyword>
<keyword evidence="3" id="KW-0479">Metal-binding</keyword>
<keyword evidence="4" id="KW-0378">Hydrolase</keyword>
<dbReference type="OrthoDB" id="2011998at2759"/>
<reference evidence="7 8" key="1">
    <citation type="submission" date="2020-10" db="EMBL/GenBank/DDBJ databases">
        <title>The Coptis chinensis genome and diversification of protoberbering-type alkaloids.</title>
        <authorList>
            <person name="Wang B."/>
            <person name="Shu S."/>
            <person name="Song C."/>
            <person name="Liu Y."/>
        </authorList>
    </citation>
    <scope>NUCLEOTIDE SEQUENCE [LARGE SCALE GENOMIC DNA]</scope>
    <source>
        <strain evidence="7">HL-2020</strain>
        <tissue evidence="7">Leaf</tissue>
    </source>
</reference>
<dbReference type="InterPro" id="IPR047198">
    <property type="entry name" value="DDP-like_NUDIX"/>
</dbReference>
<evidence type="ECO:0000256" key="3">
    <source>
        <dbReference type="ARBA" id="ARBA00022723"/>
    </source>
</evidence>
<dbReference type="Proteomes" id="UP000631114">
    <property type="component" value="Unassembled WGS sequence"/>
</dbReference>
<dbReference type="PANTHER" id="PTHR12629:SF71">
    <property type="entry name" value="HYDROLASE 13, MITOCHONDRIAL, PUTATIVE, EXPRESSED-RELATED"/>
    <property type="match status" value="1"/>
</dbReference>
<keyword evidence="8" id="KW-1185">Reference proteome</keyword>
<dbReference type="AlphaFoldDB" id="A0A835IQE8"/>
<evidence type="ECO:0000313" key="7">
    <source>
        <dbReference type="EMBL" id="KAF9620787.1"/>
    </source>
</evidence>
<accession>A0A835IQE8</accession>
<dbReference type="Gene3D" id="3.90.79.10">
    <property type="entry name" value="Nucleoside Triphosphate Pyrophosphohydrolase"/>
    <property type="match status" value="2"/>
</dbReference>
<feature type="domain" description="Nudix hydrolase" evidence="6">
    <location>
        <begin position="1"/>
        <end position="190"/>
    </location>
</feature>
<dbReference type="PROSITE" id="PS51462">
    <property type="entry name" value="NUDIX"/>
    <property type="match status" value="1"/>
</dbReference>
<dbReference type="SUPFAM" id="SSF55811">
    <property type="entry name" value="Nudix"/>
    <property type="match status" value="1"/>
</dbReference>
<evidence type="ECO:0000259" key="6">
    <source>
        <dbReference type="PROSITE" id="PS51462"/>
    </source>
</evidence>
<dbReference type="PANTHER" id="PTHR12629">
    <property type="entry name" value="DIPHOSPHOINOSITOL POLYPHOSPHATE PHOSPHOHYDROLASE"/>
    <property type="match status" value="1"/>
</dbReference>
<evidence type="ECO:0000256" key="5">
    <source>
        <dbReference type="ARBA" id="ARBA00022842"/>
    </source>
</evidence>
<organism evidence="7 8">
    <name type="scientific">Coptis chinensis</name>
    <dbReference type="NCBI Taxonomy" id="261450"/>
    <lineage>
        <taxon>Eukaryota</taxon>
        <taxon>Viridiplantae</taxon>
        <taxon>Streptophyta</taxon>
        <taxon>Embryophyta</taxon>
        <taxon>Tracheophyta</taxon>
        <taxon>Spermatophyta</taxon>
        <taxon>Magnoliopsida</taxon>
        <taxon>Ranunculales</taxon>
        <taxon>Ranunculaceae</taxon>
        <taxon>Coptidoideae</taxon>
        <taxon>Coptis</taxon>
    </lineage>
</organism>
<dbReference type="GO" id="GO:0005737">
    <property type="term" value="C:cytoplasm"/>
    <property type="evidence" value="ECO:0007669"/>
    <property type="project" value="TreeGrafter"/>
</dbReference>
<dbReference type="GO" id="GO:0016462">
    <property type="term" value="F:pyrophosphatase activity"/>
    <property type="evidence" value="ECO:0007669"/>
    <property type="project" value="InterPro"/>
</dbReference>
<evidence type="ECO:0000256" key="1">
    <source>
        <dbReference type="ARBA" id="ARBA00001946"/>
    </source>
</evidence>
<name>A0A835IQE8_9MAGN</name>
<dbReference type="InterPro" id="IPR000086">
    <property type="entry name" value="NUDIX_hydrolase_dom"/>
</dbReference>
<dbReference type="InterPro" id="IPR015797">
    <property type="entry name" value="NUDIX_hydrolase-like_dom_sf"/>
</dbReference>
<comment type="caution">
    <text evidence="7">The sequence shown here is derived from an EMBL/GenBank/DDBJ whole genome shotgun (WGS) entry which is preliminary data.</text>
</comment>
<sequence>MSSVLARQGRHRQRYDNEFRLVAGCIPYRFREDIDDDMATLDDILEVLMISSPNREDLGGWEDDETMAEAACREAMEEAGVKGKIDFLVIDIGICAVLTITNMTFSTAFGPGIPQASENYLGVWDFRSKSSQNSCSLEGYCRGYMFALEVTEEFVTWAEEDNHRRRWLNVADAFRLCRYEWMQSALGRFLRVMSEVGKYQPTKLVETPVVPVQEVLTEHSILSPSCFVMSHITAMCWDDEFSLYNS</sequence>
<dbReference type="InterPro" id="IPR020084">
    <property type="entry name" value="NUDIX_hydrolase_CS"/>
</dbReference>
<evidence type="ECO:0000256" key="2">
    <source>
        <dbReference type="ARBA" id="ARBA00005582"/>
    </source>
</evidence>
<comment type="cofactor">
    <cofactor evidence="1">
        <name>Mg(2+)</name>
        <dbReference type="ChEBI" id="CHEBI:18420"/>
    </cofactor>
</comment>
<dbReference type="EMBL" id="JADFTS010000002">
    <property type="protein sequence ID" value="KAF9620787.1"/>
    <property type="molecule type" value="Genomic_DNA"/>
</dbReference>
<dbReference type="GO" id="GO:0046872">
    <property type="term" value="F:metal ion binding"/>
    <property type="evidence" value="ECO:0007669"/>
    <property type="project" value="UniProtKB-KW"/>
</dbReference>
<evidence type="ECO:0000313" key="8">
    <source>
        <dbReference type="Proteomes" id="UP000631114"/>
    </source>
</evidence>
<dbReference type="CDD" id="cd04666">
    <property type="entry name" value="NUDIX_DIPP2_like_Nudt4"/>
    <property type="match status" value="1"/>
</dbReference>
<protein>
    <recommendedName>
        <fullName evidence="6">Nudix hydrolase domain-containing protein</fullName>
    </recommendedName>
</protein>